<accession>A0ABU2MGK4</accession>
<proteinExistence type="predicted"/>
<comment type="caution">
    <text evidence="4">The sequence shown here is derived from an EMBL/GenBank/DDBJ whole genome shotgun (WGS) entry which is preliminary data.</text>
</comment>
<reference evidence="5" key="1">
    <citation type="submission" date="2023-07" db="EMBL/GenBank/DDBJ databases">
        <title>30 novel species of actinomycetes from the DSMZ collection.</title>
        <authorList>
            <person name="Nouioui I."/>
        </authorList>
    </citation>
    <scope>NUCLEOTIDE SEQUENCE [LARGE SCALE GENOMIC DNA]</scope>
    <source>
        <strain evidence="5">DSM 44743</strain>
    </source>
</reference>
<dbReference type="SMART" id="SM00382">
    <property type="entry name" value="AAA"/>
    <property type="match status" value="1"/>
</dbReference>
<evidence type="ECO:0000313" key="5">
    <source>
        <dbReference type="Proteomes" id="UP001183390"/>
    </source>
</evidence>
<dbReference type="RefSeq" id="WP_311514290.1">
    <property type="nucleotide sequence ID" value="NZ_JAVREP010000029.1"/>
</dbReference>
<dbReference type="PROSITE" id="PS50893">
    <property type="entry name" value="ABC_TRANSPORTER_2"/>
    <property type="match status" value="1"/>
</dbReference>
<keyword evidence="5" id="KW-1185">Reference proteome</keyword>
<dbReference type="InterPro" id="IPR027417">
    <property type="entry name" value="P-loop_NTPase"/>
</dbReference>
<dbReference type="PANTHER" id="PTHR24220:SF685">
    <property type="entry name" value="ABC TRANSPORTER RELATED"/>
    <property type="match status" value="1"/>
</dbReference>
<dbReference type="InterPro" id="IPR003593">
    <property type="entry name" value="AAA+_ATPase"/>
</dbReference>
<dbReference type="InterPro" id="IPR015854">
    <property type="entry name" value="ABC_transpr_LolD-like"/>
</dbReference>
<sequence length="272" mass="28992">MSRTTSALTRKALGNASPGRFAARLIGVRKSHRTPGGPAVEALRGVDLAVPTGTMVAVIGPSGAGKSTLLHCAAGLTPADSGGIHVGETSLSTLNERALTRLRRDRIGLLLPGFDLVPALTVRENITLPVDLAGRGRVDAGWSNRVITAFGPANRLDRRPRELTPGERRRAACARALIGRPEILIADEPTAGLDTRAADEVLALLRLAVSDMGRTVLTATRDPYVASRADIVVFLGDGRVLDRLSAPDQHEVLLRMRRSESAAPARHRRAER</sequence>
<name>A0ABU2MGK4_9ACTN</name>
<dbReference type="SUPFAM" id="SSF52540">
    <property type="entry name" value="P-loop containing nucleoside triphosphate hydrolases"/>
    <property type="match status" value="1"/>
</dbReference>
<gene>
    <name evidence="4" type="ORF">RM479_25790</name>
</gene>
<evidence type="ECO:0000256" key="1">
    <source>
        <dbReference type="ARBA" id="ARBA00022741"/>
    </source>
</evidence>
<evidence type="ECO:0000259" key="3">
    <source>
        <dbReference type="PROSITE" id="PS50893"/>
    </source>
</evidence>
<dbReference type="PANTHER" id="PTHR24220">
    <property type="entry name" value="IMPORT ATP-BINDING PROTEIN"/>
    <property type="match status" value="1"/>
</dbReference>
<dbReference type="EMBL" id="JAVREP010000029">
    <property type="protein sequence ID" value="MDT0331833.1"/>
    <property type="molecule type" value="Genomic_DNA"/>
</dbReference>
<keyword evidence="1" id="KW-0547">Nucleotide-binding</keyword>
<keyword evidence="2 4" id="KW-0067">ATP-binding</keyword>
<dbReference type="InterPro" id="IPR003439">
    <property type="entry name" value="ABC_transporter-like_ATP-bd"/>
</dbReference>
<dbReference type="Gene3D" id="3.40.50.300">
    <property type="entry name" value="P-loop containing nucleotide triphosphate hydrolases"/>
    <property type="match status" value="1"/>
</dbReference>
<evidence type="ECO:0000313" key="4">
    <source>
        <dbReference type="EMBL" id="MDT0331833.1"/>
    </source>
</evidence>
<dbReference type="Pfam" id="PF00005">
    <property type="entry name" value="ABC_tran"/>
    <property type="match status" value="1"/>
</dbReference>
<dbReference type="Proteomes" id="UP001183390">
    <property type="component" value="Unassembled WGS sequence"/>
</dbReference>
<evidence type="ECO:0000256" key="2">
    <source>
        <dbReference type="ARBA" id="ARBA00022840"/>
    </source>
</evidence>
<dbReference type="GO" id="GO:0005524">
    <property type="term" value="F:ATP binding"/>
    <property type="evidence" value="ECO:0007669"/>
    <property type="project" value="UniProtKB-KW"/>
</dbReference>
<organism evidence="4 5">
    <name type="scientific">Nocardiopsis lambiniae</name>
    <dbReference type="NCBI Taxonomy" id="3075539"/>
    <lineage>
        <taxon>Bacteria</taxon>
        <taxon>Bacillati</taxon>
        <taxon>Actinomycetota</taxon>
        <taxon>Actinomycetes</taxon>
        <taxon>Streptosporangiales</taxon>
        <taxon>Nocardiopsidaceae</taxon>
        <taxon>Nocardiopsis</taxon>
    </lineage>
</organism>
<feature type="domain" description="ABC transporter" evidence="3">
    <location>
        <begin position="23"/>
        <end position="262"/>
    </location>
</feature>
<protein>
    <submittedName>
        <fullName evidence="4">ATP-binding cassette domain-containing protein</fullName>
    </submittedName>
</protein>